<dbReference type="Proteomes" id="UP000005667">
    <property type="component" value="Plasmid AZO_p6"/>
</dbReference>
<name>G7ZJ34_AZOL4</name>
<dbReference type="AlphaFoldDB" id="G7ZJ34"/>
<dbReference type="HOGENOM" id="CLU_2128342_0_0_5"/>
<sequence length="113" mass="11215">MTFSTRALIARKSAKLTSPAIFSCTGGLAGVSATPFIFETACDDSDTVSLTGFFPAGAGNAVEGAAAGDAAEGVAEGSWEAGAAFSFASNESADMAPSCATFVTMLPLPTGYV</sequence>
<dbReference type="EMBL" id="FQ311874">
    <property type="protein sequence ID" value="CBS91571.1"/>
    <property type="molecule type" value="Genomic_DNA"/>
</dbReference>
<reference evidence="2" key="1">
    <citation type="journal article" date="2011" name="PLoS Genet.">
        <title>Azospirillum genomes reveal transition of bacteria from aquatic to terrestrial environments.</title>
        <authorList>
            <person name="Wisniewski-Dye F."/>
            <person name="Borziak K."/>
            <person name="Khalsa-Moyers G."/>
            <person name="Alexandre G."/>
            <person name="Sukharnikov L.O."/>
            <person name="Wuichet K."/>
            <person name="Hurst G.B."/>
            <person name="McDonald W.H."/>
            <person name="Robertson J.S."/>
            <person name="Barbe V."/>
            <person name="Calteau A."/>
            <person name="Rouy Z."/>
            <person name="Mangenot S."/>
            <person name="Prigent-Combaret C."/>
            <person name="Normand P."/>
            <person name="Boyer M."/>
            <person name="Siguier P."/>
            <person name="Dessaux Y."/>
            <person name="Elmerich C."/>
            <person name="Condemine G."/>
            <person name="Krishnen G."/>
            <person name="Kennedy I."/>
            <person name="Paterson A.H."/>
            <person name="Gonzalez V."/>
            <person name="Mavingui P."/>
            <person name="Zhulin I.B."/>
        </authorList>
    </citation>
    <scope>NUCLEOTIDE SEQUENCE [LARGE SCALE GENOMIC DNA]</scope>
    <source>
        <strain evidence="2">4B</strain>
    </source>
</reference>
<accession>G7ZJ34</accession>
<keyword evidence="1" id="KW-0614">Plasmid</keyword>
<evidence type="ECO:0000313" key="1">
    <source>
        <dbReference type="EMBL" id="CBS91571.1"/>
    </source>
</evidence>
<keyword evidence="2" id="KW-1185">Reference proteome</keyword>
<geneLocation type="plasmid" evidence="1 2">
    <name>AZO_p6</name>
</geneLocation>
<dbReference type="KEGG" id="ali:AZOLI_p60161"/>
<gene>
    <name evidence="1" type="ordered locus">AZOLI_p60161</name>
</gene>
<evidence type="ECO:0000313" key="2">
    <source>
        <dbReference type="Proteomes" id="UP000005667"/>
    </source>
</evidence>
<protein>
    <submittedName>
        <fullName evidence="1">Uncharacterized protein</fullName>
    </submittedName>
</protein>
<organism evidence="1 2">
    <name type="scientific">Azospirillum lipoferum (strain 4B)</name>
    <dbReference type="NCBI Taxonomy" id="862719"/>
    <lineage>
        <taxon>Bacteria</taxon>
        <taxon>Pseudomonadati</taxon>
        <taxon>Pseudomonadota</taxon>
        <taxon>Alphaproteobacteria</taxon>
        <taxon>Rhodospirillales</taxon>
        <taxon>Azospirillaceae</taxon>
        <taxon>Azospirillum</taxon>
    </lineage>
</organism>
<proteinExistence type="predicted"/>
<dbReference type="OrthoDB" id="9991711at2"/>